<dbReference type="InterPro" id="IPR050228">
    <property type="entry name" value="Carboxylesterase_BioH"/>
</dbReference>
<name>A0A4Q7WMF1_9ACTN</name>
<feature type="domain" description="AB hydrolase-1" evidence="1">
    <location>
        <begin position="16"/>
        <end position="220"/>
    </location>
</feature>
<evidence type="ECO:0000313" key="3">
    <source>
        <dbReference type="Proteomes" id="UP000292027"/>
    </source>
</evidence>
<sequence length="236" mass="25488">MRLNTMAWGSGDRVALLVHGMLGGAAQYHQVGPALAERGYRAIAVDLPGHGNSPAAPEATMDLFVDAVLESVDHRPSLAIGHSLGAVVLSHALPRLRPARVVYVDVPFDNPSEDPPAMGLRERFTAARAARTEHRLRTTRPGWSAEDCRLEAEAAANFDVDTAVALERSYAGQVVGRPTVPSLVIRAAPSRYVSADRARELEELGFSVRSVHGAGHCVWYGFLDDFMAALDGWREA</sequence>
<accession>A0A4Q7WMF1</accession>
<dbReference type="AlphaFoldDB" id="A0A4Q7WMF1"/>
<dbReference type="PANTHER" id="PTHR43194:SF2">
    <property type="entry name" value="PEROXISOMAL MEMBRANE PROTEIN LPX1"/>
    <property type="match status" value="1"/>
</dbReference>
<dbReference type="RefSeq" id="WP_130448195.1">
    <property type="nucleotide sequence ID" value="NZ_SHKR01000016.1"/>
</dbReference>
<dbReference type="Gene3D" id="3.40.50.1820">
    <property type="entry name" value="alpha/beta hydrolase"/>
    <property type="match status" value="1"/>
</dbReference>
<comment type="caution">
    <text evidence="2">The sequence shown here is derived from an EMBL/GenBank/DDBJ whole genome shotgun (WGS) entry which is preliminary data.</text>
</comment>
<dbReference type="GO" id="GO:0016787">
    <property type="term" value="F:hydrolase activity"/>
    <property type="evidence" value="ECO:0007669"/>
    <property type="project" value="UniProtKB-KW"/>
</dbReference>
<dbReference type="PANTHER" id="PTHR43194">
    <property type="entry name" value="HYDROLASE ALPHA/BETA FOLD FAMILY"/>
    <property type="match status" value="1"/>
</dbReference>
<dbReference type="SUPFAM" id="SSF53474">
    <property type="entry name" value="alpha/beta-Hydrolases"/>
    <property type="match status" value="1"/>
</dbReference>
<dbReference type="InterPro" id="IPR000073">
    <property type="entry name" value="AB_hydrolase_1"/>
</dbReference>
<dbReference type="InterPro" id="IPR029058">
    <property type="entry name" value="AB_hydrolase_fold"/>
</dbReference>
<organism evidence="2 3">
    <name type="scientific">Kribbella rubisoli</name>
    <dbReference type="NCBI Taxonomy" id="3075929"/>
    <lineage>
        <taxon>Bacteria</taxon>
        <taxon>Bacillati</taxon>
        <taxon>Actinomycetota</taxon>
        <taxon>Actinomycetes</taxon>
        <taxon>Propionibacteriales</taxon>
        <taxon>Kribbellaceae</taxon>
        <taxon>Kribbella</taxon>
    </lineage>
</organism>
<dbReference type="OrthoDB" id="3827413at2"/>
<evidence type="ECO:0000259" key="1">
    <source>
        <dbReference type="Pfam" id="PF12697"/>
    </source>
</evidence>
<keyword evidence="3" id="KW-1185">Reference proteome</keyword>
<evidence type="ECO:0000313" key="2">
    <source>
        <dbReference type="EMBL" id="RZU10439.1"/>
    </source>
</evidence>
<proteinExistence type="predicted"/>
<dbReference type="Pfam" id="PF12697">
    <property type="entry name" value="Abhydrolase_6"/>
    <property type="match status" value="1"/>
</dbReference>
<gene>
    <name evidence="2" type="ORF">EV645_6901</name>
</gene>
<keyword evidence="2" id="KW-0378">Hydrolase</keyword>
<reference evidence="2 3" key="1">
    <citation type="journal article" date="2015" name="Stand. Genomic Sci.">
        <title>Genomic Encyclopedia of Bacterial and Archaeal Type Strains, Phase III: the genomes of soil and plant-associated and newly described type strains.</title>
        <authorList>
            <person name="Whitman W.B."/>
            <person name="Woyke T."/>
            <person name="Klenk H.P."/>
            <person name="Zhou Y."/>
            <person name="Lilburn T.G."/>
            <person name="Beck B.J."/>
            <person name="De Vos P."/>
            <person name="Vandamme P."/>
            <person name="Eisen J.A."/>
            <person name="Garrity G."/>
            <person name="Hugenholtz P."/>
            <person name="Kyrpides N.C."/>
        </authorList>
    </citation>
    <scope>NUCLEOTIDE SEQUENCE [LARGE SCALE GENOMIC DNA]</scope>
    <source>
        <strain evidence="2 3">VKM Ac-2540</strain>
    </source>
</reference>
<dbReference type="EMBL" id="SHKR01000016">
    <property type="protein sequence ID" value="RZU10439.1"/>
    <property type="molecule type" value="Genomic_DNA"/>
</dbReference>
<dbReference type="Proteomes" id="UP000292027">
    <property type="component" value="Unassembled WGS sequence"/>
</dbReference>
<protein>
    <submittedName>
        <fullName evidence="2">Alpha/beta hydrolase family protein</fullName>
    </submittedName>
</protein>